<dbReference type="InterPro" id="IPR027375">
    <property type="entry name" value="DKNYY"/>
</dbReference>
<feature type="signal peptide" evidence="1">
    <location>
        <begin position="1"/>
        <end position="29"/>
    </location>
</feature>
<keyword evidence="1" id="KW-0732">Signal</keyword>
<proteinExistence type="predicted"/>
<comment type="caution">
    <text evidence="2">The sequence shown here is derived from an EMBL/GenBank/DDBJ whole genome shotgun (WGS) entry which is preliminary data.</text>
</comment>
<keyword evidence="3" id="KW-1185">Reference proteome</keyword>
<gene>
    <name evidence="2" type="ORF">HMPREF1218_0168</name>
</gene>
<dbReference type="EMBL" id="AWET01000008">
    <property type="protein sequence ID" value="ERK03735.1"/>
    <property type="molecule type" value="Genomic_DNA"/>
</dbReference>
<evidence type="ECO:0000313" key="3">
    <source>
        <dbReference type="Proteomes" id="UP000016600"/>
    </source>
</evidence>
<dbReference type="RefSeq" id="WP_021583372.1">
    <property type="nucleotide sequence ID" value="NZ_AWET01000008.1"/>
</dbReference>
<dbReference type="AlphaFoldDB" id="U2MPZ9"/>
<dbReference type="Proteomes" id="UP000016600">
    <property type="component" value="Unassembled WGS sequence"/>
</dbReference>
<dbReference type="Pfam" id="PF13644">
    <property type="entry name" value="DKNYY"/>
    <property type="match status" value="1"/>
</dbReference>
<name>U2MPZ9_9BACT</name>
<protein>
    <submittedName>
        <fullName evidence="2">DKNYY domain protein</fullName>
    </submittedName>
</protein>
<feature type="chain" id="PRO_5004631162" evidence="1">
    <location>
        <begin position="30"/>
        <end position="216"/>
    </location>
</feature>
<organism evidence="2 3">
    <name type="scientific">Hoylesella pleuritidis F0068</name>
    <dbReference type="NCBI Taxonomy" id="1081904"/>
    <lineage>
        <taxon>Bacteria</taxon>
        <taxon>Pseudomonadati</taxon>
        <taxon>Bacteroidota</taxon>
        <taxon>Bacteroidia</taxon>
        <taxon>Bacteroidales</taxon>
        <taxon>Prevotellaceae</taxon>
        <taxon>Hoylesella</taxon>
    </lineage>
</organism>
<dbReference type="PATRIC" id="fig|1081904.3.peg.601"/>
<evidence type="ECO:0000256" key="1">
    <source>
        <dbReference type="SAM" id="SignalP"/>
    </source>
</evidence>
<reference evidence="2 3" key="1">
    <citation type="submission" date="2013-08" db="EMBL/GenBank/DDBJ databases">
        <authorList>
            <person name="Durkin A.S."/>
            <person name="Haft D.R."/>
            <person name="McCorrison J."/>
            <person name="Torralba M."/>
            <person name="Gillis M."/>
            <person name="Haft D.H."/>
            <person name="Methe B."/>
            <person name="Sutton G."/>
            <person name="Nelson K.E."/>
        </authorList>
    </citation>
    <scope>NUCLEOTIDE SEQUENCE [LARGE SCALE GENOMIC DNA]</scope>
    <source>
        <strain evidence="2 3">F0068</strain>
    </source>
</reference>
<sequence>MRTNSFPRFFRHLTAIVVLIWSFATALSAQNYTPEYSVRGEVAYYHNRPMRYADVHTFTILGHGYAKDRFNVYLNGQILAYVDPAFFRLKASGHQLSPGDELIQKEPYVTTDYFKTSNGVFFRGRKIKSADADSFQDLGDGYARDTFRAFFMGEQMTGVNSDALQTLGQGYAKDTFRVYYFGHRIEGANPDSFKILRDGYAEDTFHTYYRGQRVSD</sequence>
<evidence type="ECO:0000313" key="2">
    <source>
        <dbReference type="EMBL" id="ERK03735.1"/>
    </source>
</evidence>
<accession>U2MPZ9</accession>